<dbReference type="SUPFAM" id="SSF101262">
    <property type="entry name" value="Methenyltetrahydrofolate cyclohydrolase-like"/>
    <property type="match status" value="1"/>
</dbReference>
<dbReference type="EC" id="4.3.1.4" evidence="8"/>
<evidence type="ECO:0000259" key="21">
    <source>
        <dbReference type="SMART" id="SM01221"/>
    </source>
</evidence>
<comment type="subcellular location">
    <subcellularLocation>
        <location evidence="2">Cytoplasm</location>
        <location evidence="2">Cytoskeleton</location>
        <location evidence="2">Microtubule organizing center</location>
        <location evidence="2">Centrosome</location>
        <location evidence="2">Centriole</location>
    </subcellularLocation>
    <subcellularLocation>
        <location evidence="3">Golgi apparatus</location>
    </subcellularLocation>
</comment>
<dbReference type="AlphaFoldDB" id="A0A815YD19"/>
<evidence type="ECO:0000256" key="8">
    <source>
        <dbReference type="ARBA" id="ARBA00012998"/>
    </source>
</evidence>
<dbReference type="EMBL" id="CAJNOL010003608">
    <property type="protein sequence ID" value="CAF1568677.1"/>
    <property type="molecule type" value="Genomic_DNA"/>
</dbReference>
<dbReference type="Pfam" id="PF02971">
    <property type="entry name" value="FTCD"/>
    <property type="match status" value="1"/>
</dbReference>
<dbReference type="GO" id="GO:0030409">
    <property type="term" value="F:glutamate formimidoyltransferase activity"/>
    <property type="evidence" value="ECO:0007669"/>
    <property type="project" value="UniProtKB-EC"/>
</dbReference>
<evidence type="ECO:0000256" key="1">
    <source>
        <dbReference type="ARBA" id="ARBA00002680"/>
    </source>
</evidence>
<dbReference type="InterPro" id="IPR022384">
    <property type="entry name" value="FormiminoTrfase_cat_dom_sf"/>
</dbReference>
<dbReference type="Gene3D" id="3.30.70.670">
    <property type="entry name" value="Formiminotransferase, C-terminal subdomain"/>
    <property type="match status" value="1"/>
</dbReference>
<comment type="function">
    <text evidence="1">Binds and promotes bundling of vimentin filaments originating from the Golgi.</text>
</comment>
<keyword evidence="16" id="KW-0456">Lyase</keyword>
<dbReference type="SUPFAM" id="SSF55116">
    <property type="entry name" value="Formiminotransferase domain of formiminotransferase-cyclodeaminase"/>
    <property type="match status" value="2"/>
</dbReference>
<comment type="caution">
    <text evidence="24">The sequence shown here is derived from an EMBL/GenBank/DDBJ whole genome shotgun (WGS) entry which is preliminary data.</text>
</comment>
<evidence type="ECO:0000256" key="13">
    <source>
        <dbReference type="ARBA" id="ARBA00022954"/>
    </source>
</evidence>
<dbReference type="SMART" id="SM01221">
    <property type="entry name" value="FTCD"/>
    <property type="match status" value="1"/>
</dbReference>
<evidence type="ECO:0000256" key="7">
    <source>
        <dbReference type="ARBA" id="ARBA00012252"/>
    </source>
</evidence>
<gene>
    <name evidence="24" type="ORF">JXQ802_LOCUS44989</name>
    <name evidence="23" type="ORF">PYM288_LOCUS29500</name>
</gene>
<evidence type="ECO:0000256" key="16">
    <source>
        <dbReference type="ARBA" id="ARBA00023239"/>
    </source>
</evidence>
<dbReference type="SMART" id="SM01222">
    <property type="entry name" value="FTCD_N"/>
    <property type="match status" value="1"/>
</dbReference>
<dbReference type="NCBIfam" id="TIGR02024">
    <property type="entry name" value="FtcD"/>
    <property type="match status" value="1"/>
</dbReference>
<dbReference type="Pfam" id="PF07837">
    <property type="entry name" value="FTCD_N"/>
    <property type="match status" value="1"/>
</dbReference>
<dbReference type="GO" id="GO:0019556">
    <property type="term" value="P:L-histidine catabolic process to glutamate and formamide"/>
    <property type="evidence" value="ECO:0007669"/>
    <property type="project" value="UniProtKB-UniPathway"/>
</dbReference>
<proteinExistence type="inferred from homology"/>
<dbReference type="Proteomes" id="UP000663870">
    <property type="component" value="Unassembled WGS sequence"/>
</dbReference>
<evidence type="ECO:0000256" key="20">
    <source>
        <dbReference type="ARBA" id="ARBA00030029"/>
    </source>
</evidence>
<evidence type="ECO:0000256" key="15">
    <source>
        <dbReference type="ARBA" id="ARBA00023212"/>
    </source>
</evidence>
<reference evidence="24" key="1">
    <citation type="submission" date="2021-02" db="EMBL/GenBank/DDBJ databases">
        <authorList>
            <person name="Nowell W R."/>
        </authorList>
    </citation>
    <scope>NUCLEOTIDE SEQUENCE</scope>
</reference>
<feature type="domain" description="Formiminotransferase N-terminal subdomain" evidence="22">
    <location>
        <begin position="3"/>
        <end position="180"/>
    </location>
</feature>
<keyword evidence="13" id="KW-0290">Folate-binding</keyword>
<evidence type="ECO:0000256" key="6">
    <source>
        <dbReference type="ARBA" id="ARBA00010825"/>
    </source>
</evidence>
<dbReference type="Gene3D" id="3.30.990.10">
    <property type="entry name" value="Formiminotransferase, N-terminal subdomain"/>
    <property type="match status" value="1"/>
</dbReference>
<dbReference type="GO" id="GO:0005794">
    <property type="term" value="C:Golgi apparatus"/>
    <property type="evidence" value="ECO:0007669"/>
    <property type="project" value="UniProtKB-SubCell"/>
</dbReference>
<dbReference type="InterPro" id="IPR007044">
    <property type="entry name" value="Cyclodeamin/CycHdrlase"/>
</dbReference>
<evidence type="ECO:0000256" key="12">
    <source>
        <dbReference type="ARBA" id="ARBA00022808"/>
    </source>
</evidence>
<evidence type="ECO:0000256" key="18">
    <source>
        <dbReference type="ARBA" id="ARBA00025506"/>
    </source>
</evidence>
<keyword evidence="10" id="KW-0963">Cytoplasm</keyword>
<dbReference type="InterPro" id="IPR037070">
    <property type="entry name" value="Formiminotransferase_C_sf"/>
</dbReference>
<keyword evidence="12" id="KW-0369">Histidine metabolism</keyword>
<dbReference type="EC" id="2.1.2.5" evidence="7"/>
<dbReference type="InterPro" id="IPR013802">
    <property type="entry name" value="Formiminotransferase_C"/>
</dbReference>
<evidence type="ECO:0000313" key="23">
    <source>
        <dbReference type="EMBL" id="CAF1293012.1"/>
    </source>
</evidence>
<dbReference type="GO" id="GO:0030412">
    <property type="term" value="F:formimidoyltetrahydrofolate cyclodeaminase activity"/>
    <property type="evidence" value="ECO:0007669"/>
    <property type="project" value="UniProtKB-EC"/>
</dbReference>
<evidence type="ECO:0000256" key="10">
    <source>
        <dbReference type="ARBA" id="ARBA00022490"/>
    </source>
</evidence>
<name>A0A815YD19_9BILA</name>
<dbReference type="InterPro" id="IPR051623">
    <property type="entry name" value="FTCD"/>
</dbReference>
<evidence type="ECO:0000256" key="3">
    <source>
        <dbReference type="ARBA" id="ARBA00004555"/>
    </source>
</evidence>
<dbReference type="UniPathway" id="UPA00379">
    <property type="reaction ID" value="UER00555"/>
</dbReference>
<dbReference type="Pfam" id="PF04961">
    <property type="entry name" value="FTCD_C"/>
    <property type="match status" value="1"/>
</dbReference>
<dbReference type="InterPro" id="IPR004227">
    <property type="entry name" value="Formiminotransferase_cat"/>
</dbReference>
<evidence type="ECO:0000256" key="9">
    <source>
        <dbReference type="ARBA" id="ARBA00017787"/>
    </source>
</evidence>
<dbReference type="Gene3D" id="1.20.120.680">
    <property type="entry name" value="Formiminotetrahydrofolate cyclodeaminase monomer, up-and-down helical bundle"/>
    <property type="match status" value="1"/>
</dbReference>
<evidence type="ECO:0000256" key="2">
    <source>
        <dbReference type="ARBA" id="ARBA00004114"/>
    </source>
</evidence>
<sequence>MQKVIECVPNFSEGQRKEIIDTIAHAIAGVEGVALLDIDPGLSTNRTIYTFVGHPQAVIEAALAAGRAAYNLIDMTKHSGEHPRIGAMDVVPFVPVQNATMADCIDIAREFADRLAMELSVPVYLYGEAQEREYRRDLSQIRDGEYEALYNKIRKPEWQPDFGPSEFIPTWGATCVGARKFLIAYNINLLGTKEQAHRIALNVREQGRSKEEPGKLQCVRGLGWWLEEANLSQISLNLTDFEITNIHTAYLQCVAEAEMLNIGVCGSQIVGLVPLRPLLMAAEYFIKKENLFILDDDQKLRLIIQRLGLNSIAPFIPKERIIEYIIRDREGHDDTINSMEIKDLIKHISARTLVPGGSCVTSLVATLGTALSTMCALLTYGMRKWELLEPEMRIIIAPLHTTTKILMDTLETDTELLNAYMTVQKMAETNDEEKHFKQITEDRCLQRCLEVSMDVMRHINDLWEPLQQLASLFNISTKADFLVGIKCLETAIYGACKRIEIFSLSLLKSTDNNNDNELQTKKSQNSYQEEANMYFQKAQKSIQIILNIAESRIE</sequence>
<comment type="similarity">
    <text evidence="6">In the C-terminal section; belongs to the cyclodeaminase/cyclohydrolase family.</text>
</comment>
<evidence type="ECO:0000313" key="25">
    <source>
        <dbReference type="Proteomes" id="UP000663870"/>
    </source>
</evidence>
<dbReference type="FunFam" id="3.30.990.10:FF:000001">
    <property type="entry name" value="Formimidoyltransferase cyclodeaminase"/>
    <property type="match status" value="1"/>
</dbReference>
<comment type="subunit">
    <text evidence="19">Homooctamer, including four polyglutamate binding sites. The subunits are arranged as a tetramer of dimers, and form a planar ring-shaped structure.</text>
</comment>
<dbReference type="GO" id="GO:0005814">
    <property type="term" value="C:centriole"/>
    <property type="evidence" value="ECO:0007669"/>
    <property type="project" value="UniProtKB-SubCell"/>
</dbReference>
<keyword evidence="14" id="KW-0333">Golgi apparatus</keyword>
<evidence type="ECO:0000259" key="22">
    <source>
        <dbReference type="SMART" id="SM01222"/>
    </source>
</evidence>
<accession>A0A815YD19</accession>
<evidence type="ECO:0000256" key="4">
    <source>
        <dbReference type="ARBA" id="ARBA00005082"/>
    </source>
</evidence>
<comment type="pathway">
    <text evidence="4">Amino-acid degradation; L-histidine degradation into L-glutamate; L-glutamate from N-formimidoyl-L-glutamate (transferase route): step 1/1.</text>
</comment>
<dbReference type="Proteomes" id="UP000663854">
    <property type="component" value="Unassembled WGS sequence"/>
</dbReference>
<dbReference type="PANTHER" id="PTHR12234:SF0">
    <property type="entry name" value="FORMIMIDOYLTRANSFERASE-CYCLODEAMINASE"/>
    <property type="match status" value="1"/>
</dbReference>
<keyword evidence="17" id="KW-0511">Multifunctional enzyme</keyword>
<dbReference type="InterPro" id="IPR037064">
    <property type="entry name" value="Formiminotransferase_N_sf"/>
</dbReference>
<evidence type="ECO:0000256" key="5">
    <source>
        <dbReference type="ARBA" id="ARBA00008297"/>
    </source>
</evidence>
<dbReference type="EMBL" id="CAJNOH010002433">
    <property type="protein sequence ID" value="CAF1293012.1"/>
    <property type="molecule type" value="Genomic_DNA"/>
</dbReference>
<dbReference type="InterPro" id="IPR036178">
    <property type="entry name" value="Formintransfe-cycloase-like_sf"/>
</dbReference>
<evidence type="ECO:0000256" key="14">
    <source>
        <dbReference type="ARBA" id="ARBA00023034"/>
    </source>
</evidence>
<organism evidence="24 25">
    <name type="scientific">Rotaria sordida</name>
    <dbReference type="NCBI Taxonomy" id="392033"/>
    <lineage>
        <taxon>Eukaryota</taxon>
        <taxon>Metazoa</taxon>
        <taxon>Spiralia</taxon>
        <taxon>Gnathifera</taxon>
        <taxon>Rotifera</taxon>
        <taxon>Eurotatoria</taxon>
        <taxon>Bdelloidea</taxon>
        <taxon>Philodinida</taxon>
        <taxon>Philodinidae</taxon>
        <taxon>Rotaria</taxon>
    </lineage>
</organism>
<keyword evidence="15" id="KW-0206">Cytoskeleton</keyword>
<comment type="similarity">
    <text evidence="5">In the N-terminal section; belongs to the formiminotransferase family.</text>
</comment>
<evidence type="ECO:0000256" key="19">
    <source>
        <dbReference type="ARBA" id="ARBA00025915"/>
    </source>
</evidence>
<dbReference type="InterPro" id="IPR012886">
    <property type="entry name" value="Formiminotransferase_N"/>
</dbReference>
<comment type="function">
    <text evidence="18">Folate-dependent enzyme, that displays both transferase and deaminase activity. Serves to channel one-carbon units from formiminoglutamate to the folate pool.</text>
</comment>
<evidence type="ECO:0000256" key="11">
    <source>
        <dbReference type="ARBA" id="ARBA00022679"/>
    </source>
</evidence>
<dbReference type="GO" id="GO:0005542">
    <property type="term" value="F:folic acid binding"/>
    <property type="evidence" value="ECO:0007669"/>
    <property type="project" value="UniProtKB-KW"/>
</dbReference>
<evidence type="ECO:0000313" key="24">
    <source>
        <dbReference type="EMBL" id="CAF1568677.1"/>
    </source>
</evidence>
<keyword evidence="25" id="KW-1185">Reference proteome</keyword>
<dbReference type="GO" id="GO:0019557">
    <property type="term" value="P:L-histidine catabolic process to glutamate and formate"/>
    <property type="evidence" value="ECO:0007669"/>
    <property type="project" value="UniProtKB-UniPathway"/>
</dbReference>
<dbReference type="PANTHER" id="PTHR12234">
    <property type="entry name" value="FORMIMINOTRANSFERASE-CYCLODEAMINASE"/>
    <property type="match status" value="1"/>
</dbReference>
<protein>
    <recommendedName>
        <fullName evidence="9">Formimidoyltransferase-cyclodeaminase</fullName>
        <ecNumber evidence="7">2.1.2.5</ecNumber>
        <ecNumber evidence="8">4.3.1.4</ecNumber>
    </recommendedName>
    <alternativeName>
        <fullName evidence="20">Formiminotransferase-cyclodeaminase</fullName>
    </alternativeName>
</protein>
<keyword evidence="11" id="KW-0808">Transferase</keyword>
<evidence type="ECO:0000256" key="17">
    <source>
        <dbReference type="ARBA" id="ARBA00023268"/>
    </source>
</evidence>
<feature type="domain" description="Formiminotransferase C-terminal subdomain" evidence="21">
    <location>
        <begin position="181"/>
        <end position="325"/>
    </location>
</feature>